<gene>
    <name evidence="1" type="ORF">PENSUB_6697</name>
</gene>
<dbReference type="InterPro" id="IPR011042">
    <property type="entry name" value="6-blade_b-propeller_TolB-like"/>
</dbReference>
<dbReference type="STRING" id="1316194.A0A1Q5TXK8"/>
<dbReference type="EMBL" id="MNBE01000607">
    <property type="protein sequence ID" value="OKP04952.1"/>
    <property type="molecule type" value="Genomic_DNA"/>
</dbReference>
<reference evidence="1 2" key="1">
    <citation type="submission" date="2016-10" db="EMBL/GenBank/DDBJ databases">
        <title>Genome sequence of the ascomycete fungus Penicillium subrubescens.</title>
        <authorList>
            <person name="De Vries R.P."/>
            <person name="Peng M."/>
            <person name="Dilokpimol A."/>
            <person name="Hilden K."/>
            <person name="Makela M.R."/>
            <person name="Grigoriev I."/>
            <person name="Riley R."/>
            <person name="Granchi Z."/>
        </authorList>
    </citation>
    <scope>NUCLEOTIDE SEQUENCE [LARGE SCALE GENOMIC DNA]</scope>
    <source>
        <strain evidence="1 2">CBS 132785</strain>
    </source>
</reference>
<name>A0A1Q5TXK8_9EURO</name>
<dbReference type="Gene3D" id="2.120.10.30">
    <property type="entry name" value="TolB, C-terminal domain"/>
    <property type="match status" value="1"/>
</dbReference>
<proteinExistence type="predicted"/>
<accession>A0A1Q5TXK8</accession>
<dbReference type="SUPFAM" id="SSF63829">
    <property type="entry name" value="Calcium-dependent phosphotriesterase"/>
    <property type="match status" value="1"/>
</dbReference>
<dbReference type="PANTHER" id="PTHR42060">
    <property type="entry name" value="NHL REPEAT-CONTAINING PROTEIN-RELATED"/>
    <property type="match status" value="1"/>
</dbReference>
<evidence type="ECO:0008006" key="3">
    <source>
        <dbReference type="Google" id="ProtNLM"/>
    </source>
</evidence>
<dbReference type="AlphaFoldDB" id="A0A1Q5TXK8"/>
<keyword evidence="2" id="KW-1185">Reference proteome</keyword>
<dbReference type="PANTHER" id="PTHR42060:SF3">
    <property type="entry name" value="SMP-30_GLUCONOLACTONASE_LRE-LIKE REGION DOMAIN-CONTAINING PROTEIN"/>
    <property type="match status" value="1"/>
</dbReference>
<evidence type="ECO:0000313" key="1">
    <source>
        <dbReference type="EMBL" id="OKP04952.1"/>
    </source>
</evidence>
<dbReference type="InterPro" id="IPR052998">
    <property type="entry name" value="Hetero-Diels-Alderase-like"/>
</dbReference>
<dbReference type="Proteomes" id="UP000186955">
    <property type="component" value="Unassembled WGS sequence"/>
</dbReference>
<evidence type="ECO:0000313" key="2">
    <source>
        <dbReference type="Proteomes" id="UP000186955"/>
    </source>
</evidence>
<sequence>MLPITGGPKMGVNGIKVFEEYLYYASVTKGRLRRIPGSETASATGPSELVINQTGVDNLDISKDKIVYLAASTENQILKLTTRGKILEVFGAENSTTIAGPTCCVLDLSGSKVFIGTNGGQFAPVNGRFKEPAKLAVIQA</sequence>
<organism evidence="1 2">
    <name type="scientific">Penicillium subrubescens</name>
    <dbReference type="NCBI Taxonomy" id="1316194"/>
    <lineage>
        <taxon>Eukaryota</taxon>
        <taxon>Fungi</taxon>
        <taxon>Dikarya</taxon>
        <taxon>Ascomycota</taxon>
        <taxon>Pezizomycotina</taxon>
        <taxon>Eurotiomycetes</taxon>
        <taxon>Eurotiomycetidae</taxon>
        <taxon>Eurotiales</taxon>
        <taxon>Aspergillaceae</taxon>
        <taxon>Penicillium</taxon>
    </lineage>
</organism>
<comment type="caution">
    <text evidence="1">The sequence shown here is derived from an EMBL/GenBank/DDBJ whole genome shotgun (WGS) entry which is preliminary data.</text>
</comment>
<protein>
    <recommendedName>
        <fullName evidence="3">SMP-30/Gluconolactonase/LRE-like region domain-containing protein</fullName>
    </recommendedName>
</protein>